<protein>
    <submittedName>
        <fullName evidence="1">Uncharacterized protein</fullName>
    </submittedName>
</protein>
<dbReference type="AlphaFoldDB" id="X6LAL2"/>
<accession>X6LAL2</accession>
<dbReference type="EMBL" id="ASPP01046343">
    <property type="protein sequence ID" value="ETN98583.1"/>
    <property type="molecule type" value="Genomic_DNA"/>
</dbReference>
<keyword evidence="2" id="KW-1185">Reference proteome</keyword>
<sequence length="152" mass="17892">MHCKNGPHAPLDTTLESGCFSSCLTQTKMIHMEDDKNKKLENFEIDMVKYINHHHNACIKAFEENEKNSMSCSINCHYTEENICSLILIATWKLLKHWDLQIEILLFGYTVNAYEYDWNRTDVDAQYTYLLKFEHPVIKKQTTSHCPMHAMF</sequence>
<dbReference type="Proteomes" id="UP000023152">
    <property type="component" value="Unassembled WGS sequence"/>
</dbReference>
<organism evidence="1 2">
    <name type="scientific">Reticulomyxa filosa</name>
    <dbReference type="NCBI Taxonomy" id="46433"/>
    <lineage>
        <taxon>Eukaryota</taxon>
        <taxon>Sar</taxon>
        <taxon>Rhizaria</taxon>
        <taxon>Retaria</taxon>
        <taxon>Foraminifera</taxon>
        <taxon>Monothalamids</taxon>
        <taxon>Reticulomyxidae</taxon>
        <taxon>Reticulomyxa</taxon>
    </lineage>
</organism>
<proteinExistence type="predicted"/>
<name>X6LAL2_RETFI</name>
<evidence type="ECO:0000313" key="2">
    <source>
        <dbReference type="Proteomes" id="UP000023152"/>
    </source>
</evidence>
<gene>
    <name evidence="1" type="ORF">RFI_38909</name>
</gene>
<dbReference type="OrthoDB" id="418349at2759"/>
<evidence type="ECO:0000313" key="1">
    <source>
        <dbReference type="EMBL" id="ETN98583.1"/>
    </source>
</evidence>
<reference evidence="1 2" key="1">
    <citation type="journal article" date="2013" name="Curr. Biol.">
        <title>The Genome of the Foraminiferan Reticulomyxa filosa.</title>
        <authorList>
            <person name="Glockner G."/>
            <person name="Hulsmann N."/>
            <person name="Schleicher M."/>
            <person name="Noegel A.A."/>
            <person name="Eichinger L."/>
            <person name="Gallinger C."/>
            <person name="Pawlowski J."/>
            <person name="Sierra R."/>
            <person name="Euteneuer U."/>
            <person name="Pillet L."/>
            <person name="Moustafa A."/>
            <person name="Platzer M."/>
            <person name="Groth M."/>
            <person name="Szafranski K."/>
            <person name="Schliwa M."/>
        </authorList>
    </citation>
    <scope>NUCLEOTIDE SEQUENCE [LARGE SCALE GENOMIC DNA]</scope>
</reference>
<comment type="caution">
    <text evidence="1">The sequence shown here is derived from an EMBL/GenBank/DDBJ whole genome shotgun (WGS) entry which is preliminary data.</text>
</comment>